<sequence>MLPMSNLFDSIFNNATATVDPLRLLLALLVSLFLGLALSWTYKYRTLYTREFVISLTLLPCMMTLVIFLVNGSLGTSIAVAGTFSLIRFRSATSGSRELIAIFLAMIIGLAAGSGYLLLAILSTLSLLGVWLVLENKQSKADHQRRRHLTITVLKQDSVAEQISQLLDKSCSEIDFISVTTAQAGEQLTLNYEVNMKSNIDDFALANLLISKIENCDVALTKKAKKRKNL</sequence>
<organism evidence="2 3">
    <name type="scientific">Streptococcus parasanguinis FW213</name>
    <dbReference type="NCBI Taxonomy" id="1114965"/>
    <lineage>
        <taxon>Bacteria</taxon>
        <taxon>Bacillati</taxon>
        <taxon>Bacillota</taxon>
        <taxon>Bacilli</taxon>
        <taxon>Lactobacillales</taxon>
        <taxon>Streptococcaceae</taxon>
        <taxon>Streptococcus</taxon>
    </lineage>
</organism>
<evidence type="ECO:0000256" key="1">
    <source>
        <dbReference type="SAM" id="Phobius"/>
    </source>
</evidence>
<evidence type="ECO:0000313" key="2">
    <source>
        <dbReference type="EMBL" id="AFJ27001.1"/>
    </source>
</evidence>
<gene>
    <name evidence="2" type="ORF">Spaf_2068</name>
</gene>
<feature type="transmembrane region" description="Helical" evidence="1">
    <location>
        <begin position="99"/>
        <end position="132"/>
    </location>
</feature>
<dbReference type="eggNOG" id="COG1285">
    <property type="taxonomic scope" value="Bacteria"/>
</dbReference>
<feature type="transmembrane region" description="Helical" evidence="1">
    <location>
        <begin position="63"/>
        <end position="87"/>
    </location>
</feature>
<proteinExistence type="predicted"/>
<dbReference type="AlphaFoldDB" id="I1ZPM7"/>
<dbReference type="KEGG" id="scf:Spaf_2068"/>
<dbReference type="HOGENOM" id="CLU_100966_1_0_9"/>
<keyword evidence="1" id="KW-1133">Transmembrane helix</keyword>
<dbReference type="Pfam" id="PF16316">
    <property type="entry name" value="DUF4956"/>
    <property type="match status" value="1"/>
</dbReference>
<reference evidence="2 3" key="1">
    <citation type="journal article" date="2012" name="PLoS ONE">
        <title>Complete Genome and Transcriptomes of Streptococcus parasanguinis FW213: Phylogenic Relations and Potential Virulence Mechanisms.</title>
        <authorList>
            <person name="Geng J."/>
            <person name="Chiu C.H."/>
            <person name="Tang P."/>
            <person name="Chen Y."/>
            <person name="Shieh H.R."/>
            <person name="Hu S."/>
            <person name="Chen Y.Y."/>
        </authorList>
    </citation>
    <scope>NUCLEOTIDE SEQUENCE [LARGE SCALE GENOMIC DNA]</scope>
    <source>
        <strain evidence="2 3">FW213</strain>
    </source>
</reference>
<protein>
    <recommendedName>
        <fullName evidence="4">DUF4956 domain-containing protein</fullName>
    </recommendedName>
</protein>
<evidence type="ECO:0000313" key="3">
    <source>
        <dbReference type="Proteomes" id="UP000002865"/>
    </source>
</evidence>
<name>I1ZPM7_STRPA</name>
<dbReference type="InterPro" id="IPR032531">
    <property type="entry name" value="DUF4956"/>
</dbReference>
<keyword evidence="1" id="KW-0472">Membrane</keyword>
<dbReference type="PaxDb" id="1114965-Spaf_2068"/>
<dbReference type="STRING" id="1114965.Spaf_2068"/>
<accession>I1ZPM7</accession>
<dbReference type="EMBL" id="CP003122">
    <property type="protein sequence ID" value="AFJ27001.1"/>
    <property type="molecule type" value="Genomic_DNA"/>
</dbReference>
<keyword evidence="1" id="KW-0812">Transmembrane</keyword>
<dbReference type="Proteomes" id="UP000002865">
    <property type="component" value="Chromosome"/>
</dbReference>
<evidence type="ECO:0008006" key="4">
    <source>
        <dbReference type="Google" id="ProtNLM"/>
    </source>
</evidence>
<dbReference type="PATRIC" id="fig|1114965.3.peg.1972"/>